<keyword evidence="2" id="KW-1185">Reference proteome</keyword>
<dbReference type="InterPro" id="IPR021214">
    <property type="entry name" value="DUF2568"/>
</dbReference>
<dbReference type="RefSeq" id="WP_067027564.1">
    <property type="nucleotide sequence ID" value="NZ_CP038256.1"/>
</dbReference>
<dbReference type="STRING" id="904291.A7J15_10150"/>
<keyword evidence="1" id="KW-0808">Transferase</keyword>
<dbReference type="EMBL" id="LXMD01000028">
    <property type="protein sequence ID" value="OCG72855.1"/>
    <property type="molecule type" value="Genomic_DNA"/>
</dbReference>
<organism evidence="1 2">
    <name type="scientific">Microbacterium sediminis</name>
    <dbReference type="NCBI Taxonomy" id="904291"/>
    <lineage>
        <taxon>Bacteria</taxon>
        <taxon>Bacillati</taxon>
        <taxon>Actinomycetota</taxon>
        <taxon>Actinomycetes</taxon>
        <taxon>Micrococcales</taxon>
        <taxon>Microbacteriaceae</taxon>
        <taxon>Microbacterium</taxon>
    </lineage>
</organism>
<evidence type="ECO:0000313" key="2">
    <source>
        <dbReference type="Proteomes" id="UP000093355"/>
    </source>
</evidence>
<dbReference type="OrthoDB" id="5076471at2"/>
<name>A0A1B9N8C5_9MICO</name>
<evidence type="ECO:0000313" key="1">
    <source>
        <dbReference type="EMBL" id="OCG72855.1"/>
    </source>
</evidence>
<gene>
    <name evidence="1" type="ORF">A7J15_10150</name>
</gene>
<dbReference type="AlphaFoldDB" id="A0A1B9N8C5"/>
<dbReference type="GO" id="GO:0016740">
    <property type="term" value="F:transferase activity"/>
    <property type="evidence" value="ECO:0007669"/>
    <property type="project" value="UniProtKB-KW"/>
</dbReference>
<protein>
    <submittedName>
        <fullName evidence="1">4-amino-4-deoxy-L-arabinose transferase</fullName>
    </submittedName>
</protein>
<dbReference type="Proteomes" id="UP000093355">
    <property type="component" value="Unassembled WGS sequence"/>
</dbReference>
<dbReference type="Pfam" id="PF10823">
    <property type="entry name" value="DUF2568"/>
    <property type="match status" value="1"/>
</dbReference>
<comment type="caution">
    <text evidence="1">The sequence shown here is derived from an EMBL/GenBank/DDBJ whole genome shotgun (WGS) entry which is preliminary data.</text>
</comment>
<reference evidence="1 2" key="1">
    <citation type="submission" date="2016-05" db="EMBL/GenBank/DDBJ databases">
        <authorList>
            <person name="Lavstsen T."/>
            <person name="Jespersen J.S."/>
        </authorList>
    </citation>
    <scope>NUCLEOTIDE SEQUENCE [LARGE SCALE GENOMIC DNA]</scope>
    <source>
        <strain evidence="1 2">YLB-01</strain>
    </source>
</reference>
<proteinExistence type="predicted"/>
<sequence>MSSPERPRITALDVLRLLSEIVAVAILLIWGFVAWPFAWNILFGLLAPALAILVWALFVSPKAVFAVHPFVRALVELLVFLSATMALWDLGLGWGGLVFGVAAVVIGVLHGRRALA</sequence>
<accession>A0A1B9N8C5</accession>